<dbReference type="Pfam" id="PF13416">
    <property type="entry name" value="SBP_bac_8"/>
    <property type="match status" value="1"/>
</dbReference>
<name>A0A972K3B6_9BACL</name>
<organism evidence="2 3">
    <name type="scientific">Paenibacillus foliorum</name>
    <dbReference type="NCBI Taxonomy" id="2654974"/>
    <lineage>
        <taxon>Bacteria</taxon>
        <taxon>Bacillati</taxon>
        <taxon>Bacillota</taxon>
        <taxon>Bacilli</taxon>
        <taxon>Bacillales</taxon>
        <taxon>Paenibacillaceae</taxon>
        <taxon>Paenibacillus</taxon>
    </lineage>
</organism>
<evidence type="ECO:0000313" key="3">
    <source>
        <dbReference type="Proteomes" id="UP000641588"/>
    </source>
</evidence>
<comment type="caution">
    <text evidence="2">The sequence shown here is derived from an EMBL/GenBank/DDBJ whole genome shotgun (WGS) entry which is preliminary data.</text>
</comment>
<gene>
    <name evidence="2" type="ORF">GC093_26890</name>
</gene>
<accession>A0A972K3B6</accession>
<dbReference type="Gene3D" id="3.40.190.10">
    <property type="entry name" value="Periplasmic binding protein-like II"/>
    <property type="match status" value="1"/>
</dbReference>
<dbReference type="InterPro" id="IPR050490">
    <property type="entry name" value="Bact_solute-bd_prot1"/>
</dbReference>
<reference evidence="2" key="1">
    <citation type="submission" date="2019-10" db="EMBL/GenBank/DDBJ databases">
        <title>Description of Paenibacillus glebae sp. nov.</title>
        <authorList>
            <person name="Carlier A."/>
            <person name="Qi S."/>
        </authorList>
    </citation>
    <scope>NUCLEOTIDE SEQUENCE</scope>
    <source>
        <strain evidence="2">LMG 31456</strain>
    </source>
</reference>
<dbReference type="PANTHER" id="PTHR43649">
    <property type="entry name" value="ARABINOSE-BINDING PROTEIN-RELATED"/>
    <property type="match status" value="1"/>
</dbReference>
<keyword evidence="1" id="KW-0732">Signal</keyword>
<feature type="chain" id="PRO_5038649985" evidence="1">
    <location>
        <begin position="24"/>
        <end position="438"/>
    </location>
</feature>
<dbReference type="PROSITE" id="PS51257">
    <property type="entry name" value="PROKAR_LIPOPROTEIN"/>
    <property type="match status" value="1"/>
</dbReference>
<dbReference type="AlphaFoldDB" id="A0A972K3B6"/>
<keyword evidence="3" id="KW-1185">Reference proteome</keyword>
<protein>
    <submittedName>
        <fullName evidence="2">Extracellular solute-binding protein</fullName>
    </submittedName>
</protein>
<evidence type="ECO:0000256" key="1">
    <source>
        <dbReference type="SAM" id="SignalP"/>
    </source>
</evidence>
<sequence>MKKMFKTSMVVALACSVMVGCTANPVANEKNPDPGKTTKAPDNEIFIYTSYPAFYAKEENWDKQVGQYLKKKFPDLTIKHVHWDKGREYKDLIAAGTIPDIIIDNARMNYERYILKNDLQYDMTELIKKFNFDTSKLNPAAMAQMKNMTPEGKIYGLPFQLSDFVLFYNKDIFDKFGVDYPKDGMTYDEIYELAKKLTRVEGENTYKGYQQHPGLYMTYNQLSLPPLSLTEDKAQLSTDGWKKEVDNLRRFYEIPANQFTSVDDFPKGKMAMSVHVSEKIIQWYEQNKNLNFDIAAMPSFADVPKTKAQPNMYAAYIAQQSTKKDKAFEVIAYLLSEEMQINFSKEGIIGPLESQKVQEAFGKNLPQLQGKHTQAIFASKNAMPPAARANGLTHVDVPLHNVFAPLIFGESKDSATALRMIEEQTNKGILTEKAAKAK</sequence>
<dbReference type="PANTHER" id="PTHR43649:SF12">
    <property type="entry name" value="DIACETYLCHITOBIOSE BINDING PROTEIN DASA"/>
    <property type="match status" value="1"/>
</dbReference>
<dbReference type="InterPro" id="IPR006059">
    <property type="entry name" value="SBP"/>
</dbReference>
<evidence type="ECO:0000313" key="2">
    <source>
        <dbReference type="EMBL" id="NOU96820.1"/>
    </source>
</evidence>
<dbReference type="Proteomes" id="UP000641588">
    <property type="component" value="Unassembled WGS sequence"/>
</dbReference>
<dbReference type="SUPFAM" id="SSF53850">
    <property type="entry name" value="Periplasmic binding protein-like II"/>
    <property type="match status" value="1"/>
</dbReference>
<proteinExistence type="predicted"/>
<feature type="signal peptide" evidence="1">
    <location>
        <begin position="1"/>
        <end position="23"/>
    </location>
</feature>
<dbReference type="RefSeq" id="WP_171655060.1">
    <property type="nucleotide sequence ID" value="NZ_WHOD01000102.1"/>
</dbReference>
<dbReference type="EMBL" id="WHOD01000102">
    <property type="protein sequence ID" value="NOU96820.1"/>
    <property type="molecule type" value="Genomic_DNA"/>
</dbReference>